<dbReference type="PRINTS" id="PR00460">
    <property type="entry name" value="BPEROXIDASE"/>
</dbReference>
<dbReference type="SUPFAM" id="SSF48113">
    <property type="entry name" value="Heme-dependent peroxidases"/>
    <property type="match status" value="2"/>
</dbReference>
<proteinExistence type="inferred from homology"/>
<dbReference type="FunFam" id="1.10.520.10:FF:000002">
    <property type="entry name" value="Catalase-peroxidase"/>
    <property type="match status" value="1"/>
</dbReference>
<dbReference type="PROSITE" id="PS00435">
    <property type="entry name" value="PEROXIDASE_1"/>
    <property type="match status" value="1"/>
</dbReference>
<evidence type="ECO:0000313" key="14">
    <source>
        <dbReference type="EMBL" id="SPJ31182.1"/>
    </source>
</evidence>
<comment type="PTM">
    <text evidence="10">Formation of the three residue Trp-Tyr-Met cross-link is important for the catalase, but not the peroxidase activity of the enzyme.</text>
</comment>
<keyword evidence="6 10" id="KW-0376">Hydrogen peroxide</keyword>
<evidence type="ECO:0000256" key="5">
    <source>
        <dbReference type="ARBA" id="ARBA00023004"/>
    </source>
</evidence>
<evidence type="ECO:0000259" key="13">
    <source>
        <dbReference type="PROSITE" id="PS50873"/>
    </source>
</evidence>
<evidence type="ECO:0000256" key="8">
    <source>
        <dbReference type="ARBA" id="ARBA00051651"/>
    </source>
</evidence>
<dbReference type="GO" id="GO:0005829">
    <property type="term" value="C:cytosol"/>
    <property type="evidence" value="ECO:0007669"/>
    <property type="project" value="TreeGrafter"/>
</dbReference>
<dbReference type="InterPro" id="IPR019794">
    <property type="entry name" value="Peroxidases_AS"/>
</dbReference>
<dbReference type="CDD" id="cd08200">
    <property type="entry name" value="catalase_peroxidase_2"/>
    <property type="match status" value="1"/>
</dbReference>
<keyword evidence="1 10" id="KW-0575">Peroxidase</keyword>
<keyword evidence="2 10" id="KW-0349">Heme</keyword>
<dbReference type="GO" id="GO:0020037">
    <property type="term" value="F:heme binding"/>
    <property type="evidence" value="ECO:0007669"/>
    <property type="project" value="InterPro"/>
</dbReference>
<evidence type="ECO:0000256" key="1">
    <source>
        <dbReference type="ARBA" id="ARBA00022559"/>
    </source>
</evidence>
<dbReference type="GO" id="GO:0042744">
    <property type="term" value="P:hydrogen peroxide catabolic process"/>
    <property type="evidence" value="ECO:0007669"/>
    <property type="project" value="UniProtKB-KW"/>
</dbReference>
<comment type="function">
    <text evidence="10">Bifunctional enzyme with both catalase and broad-spectrum peroxidase activity.</text>
</comment>
<dbReference type="Proteomes" id="UP000244898">
    <property type="component" value="Unassembled WGS sequence"/>
</dbReference>
<feature type="active site" description="Proton acceptor" evidence="10">
    <location>
        <position position="100"/>
    </location>
</feature>
<sequence length="739" mass="79816">MDGNNSAGKCPVMHGAPVNTSRGGTGNRDWWPNQLNLNILHQHSSKSNPMTPDFDYAEAFKSLDLQALKADLTALMTDSQDWWPADYGHYGGLFIRMAWHSAGTYRTADGRGGGSTGNQRFAPLNSWPDNGNLDKARRLLWPIKQKYGNKISWADLMILAGNVAIESMGGPVFGFAGGRADIWEPEQDIYWGAESEWLATSDKENSRYSGERDLENPLAAVQMGLIYVNPEGPDGNPDPVLSGNDVIDTFGRMAMNPEETVALVAGGHTFGKAHGAGDPDLVGAEPEGASIEEMGLGWKNGFGTGKGGDTTTSGVEGAWKPNPTTWDNGYFDVLFGYEWELVKSPAGAQQWQAKDVAPEHMVVDAHDPSKTHAPMMTTADMSLRMHPDLEPISRRFHENPDEFADAFARAWFKLTHRDMGPRSLYLGDDVPTEELLWQDNVPAVDHDLVDAGDVAALKEQILATGLSVSELVSAAWASASTFRGSDKRGGANGARVRLEPQKDWEVNNPAQLAKVLSALEGVQSAFNGAQSGGKKVSLADLIVLGGSAAIEQAAKAAGNDVEVPFTAGRTDASAEQTDVESIAVLEPIADGFRNYTKGRFSVADEELLVDKAQLLTLTAPEMTALIGGMRVLDTNWDGSAHGVLTNRPGQLSNDFFFNLLDAGIEWSAADEDSRVFDGKDRASGQIKWTGTRADLVFGSNSQLRALAEVYGSSDGEAVFVQQFVEAWTKVMNADRFDVA</sequence>
<dbReference type="FunFam" id="1.10.420.10:FF:000004">
    <property type="entry name" value="Catalase-peroxidase"/>
    <property type="match status" value="1"/>
</dbReference>
<dbReference type="Pfam" id="PF00141">
    <property type="entry name" value="peroxidase"/>
    <property type="match status" value="2"/>
</dbReference>
<dbReference type="CDD" id="cd00649">
    <property type="entry name" value="catalase_peroxidase_1"/>
    <property type="match status" value="1"/>
</dbReference>
<dbReference type="NCBIfam" id="TIGR00198">
    <property type="entry name" value="cat_per_HPI"/>
    <property type="match status" value="1"/>
</dbReference>
<dbReference type="InterPro" id="IPR000763">
    <property type="entry name" value="Catalase_peroxidase"/>
</dbReference>
<comment type="similarity">
    <text evidence="9 10 11">Belongs to the peroxidase family. Peroxidase/catalase subfamily.</text>
</comment>
<dbReference type="HAMAP" id="MF_01961">
    <property type="entry name" value="Catal_peroxid"/>
    <property type="match status" value="1"/>
</dbReference>
<keyword evidence="3 10" id="KW-0479">Metal-binding</keyword>
<dbReference type="PANTHER" id="PTHR30555">
    <property type="entry name" value="HYDROPEROXIDASE I, BIFUNCTIONAL CATALASE-PEROXIDASE"/>
    <property type="match status" value="1"/>
</dbReference>
<keyword evidence="4 10" id="KW-0560">Oxidoreductase</keyword>
<organism evidence="14 15">
    <name type="scientific">Falsiruegeria mediterranea M17</name>
    <dbReference type="NCBI Taxonomy" id="1200281"/>
    <lineage>
        <taxon>Bacteria</taxon>
        <taxon>Pseudomonadati</taxon>
        <taxon>Pseudomonadota</taxon>
        <taxon>Alphaproteobacteria</taxon>
        <taxon>Rhodobacterales</taxon>
        <taxon>Roseobacteraceae</taxon>
        <taxon>Falsiruegeria</taxon>
    </lineage>
</organism>
<dbReference type="RefSeq" id="WP_108792358.1">
    <property type="nucleotide sequence ID" value="NZ_ONZG01000017.1"/>
</dbReference>
<keyword evidence="15" id="KW-1185">Reference proteome</keyword>
<dbReference type="AlphaFoldDB" id="A0A2R8CFE2"/>
<dbReference type="PANTHER" id="PTHR30555:SF0">
    <property type="entry name" value="CATALASE-PEROXIDASE"/>
    <property type="match status" value="1"/>
</dbReference>
<feature type="domain" description="Plant heme peroxidase family profile" evidence="13">
    <location>
        <begin position="133"/>
        <end position="428"/>
    </location>
</feature>
<evidence type="ECO:0000256" key="6">
    <source>
        <dbReference type="ARBA" id="ARBA00023324"/>
    </source>
</evidence>
<evidence type="ECO:0000256" key="2">
    <source>
        <dbReference type="ARBA" id="ARBA00022617"/>
    </source>
</evidence>
<comment type="catalytic activity">
    <reaction evidence="7 10 11">
        <text>2 H2O2 = O2 + 2 H2O</text>
        <dbReference type="Rhea" id="RHEA:20309"/>
        <dbReference type="ChEBI" id="CHEBI:15377"/>
        <dbReference type="ChEBI" id="CHEBI:15379"/>
        <dbReference type="ChEBI" id="CHEBI:16240"/>
        <dbReference type="EC" id="1.11.1.21"/>
    </reaction>
</comment>
<dbReference type="InterPro" id="IPR002016">
    <property type="entry name" value="Haem_peroxidase"/>
</dbReference>
<comment type="cofactor">
    <cofactor evidence="10">
        <name>heme b</name>
        <dbReference type="ChEBI" id="CHEBI:60344"/>
    </cofactor>
    <text evidence="10">Binds 1 heme b (iron(II)-protoporphyrin IX) group per dimer.</text>
</comment>
<comment type="caution">
    <text evidence="10">Lacks conserved residue(s) required for the propagation of feature annotation.</text>
</comment>
<evidence type="ECO:0000256" key="4">
    <source>
        <dbReference type="ARBA" id="ARBA00023002"/>
    </source>
</evidence>
<evidence type="ECO:0000256" key="7">
    <source>
        <dbReference type="ARBA" id="ARBA00049145"/>
    </source>
</evidence>
<dbReference type="OrthoDB" id="9759743at2"/>
<gene>
    <name evidence="10 14" type="primary">katG</name>
    <name evidence="14" type="ORF">TRM7615_04723</name>
</gene>
<feature type="region of interest" description="Disordered" evidence="12">
    <location>
        <begin position="1"/>
        <end position="26"/>
    </location>
</feature>
<evidence type="ECO:0000313" key="15">
    <source>
        <dbReference type="Proteomes" id="UP000244898"/>
    </source>
</evidence>
<dbReference type="GO" id="GO:0070301">
    <property type="term" value="P:cellular response to hydrogen peroxide"/>
    <property type="evidence" value="ECO:0007669"/>
    <property type="project" value="TreeGrafter"/>
</dbReference>
<evidence type="ECO:0000256" key="11">
    <source>
        <dbReference type="RuleBase" id="RU003451"/>
    </source>
</evidence>
<reference evidence="15" key="1">
    <citation type="submission" date="2018-03" db="EMBL/GenBank/DDBJ databases">
        <authorList>
            <person name="Rodrigo-Torres L."/>
            <person name="Arahal R. D."/>
            <person name="Lucena T."/>
        </authorList>
    </citation>
    <scope>NUCLEOTIDE SEQUENCE [LARGE SCALE GENOMIC DNA]</scope>
    <source>
        <strain evidence="15">CECT 7615</strain>
    </source>
</reference>
<feature type="cross-link" description="Tryptophyl-tyrosyl-methioninium (Tyr-Met) (with Trp-99)" evidence="10">
    <location>
        <begin position="227"/>
        <end position="253"/>
    </location>
</feature>
<evidence type="ECO:0000256" key="10">
    <source>
        <dbReference type="HAMAP-Rule" id="MF_01961"/>
    </source>
</evidence>
<dbReference type="EMBL" id="ONZG01000017">
    <property type="protein sequence ID" value="SPJ31182.1"/>
    <property type="molecule type" value="Genomic_DNA"/>
</dbReference>
<feature type="site" description="Transition state stabilizer" evidence="10">
    <location>
        <position position="96"/>
    </location>
</feature>
<dbReference type="Gene3D" id="1.10.420.10">
    <property type="entry name" value="Peroxidase, domain 2"/>
    <property type="match status" value="2"/>
</dbReference>
<feature type="binding site" description="axial binding residue" evidence="10">
    <location>
        <position position="268"/>
    </location>
    <ligand>
        <name>heme b</name>
        <dbReference type="ChEBI" id="CHEBI:60344"/>
    </ligand>
    <ligandPart>
        <name>Fe</name>
        <dbReference type="ChEBI" id="CHEBI:18248"/>
    </ligandPart>
</feature>
<evidence type="ECO:0000256" key="3">
    <source>
        <dbReference type="ARBA" id="ARBA00022723"/>
    </source>
</evidence>
<name>A0A2R8CFE2_9RHOB</name>
<comment type="catalytic activity">
    <reaction evidence="8 10 11">
        <text>H2O2 + AH2 = A + 2 H2O</text>
        <dbReference type="Rhea" id="RHEA:30275"/>
        <dbReference type="ChEBI" id="CHEBI:13193"/>
        <dbReference type="ChEBI" id="CHEBI:15377"/>
        <dbReference type="ChEBI" id="CHEBI:16240"/>
        <dbReference type="ChEBI" id="CHEBI:17499"/>
        <dbReference type="EC" id="1.11.1.21"/>
    </reaction>
</comment>
<dbReference type="GO" id="GO:0046872">
    <property type="term" value="F:metal ion binding"/>
    <property type="evidence" value="ECO:0007669"/>
    <property type="project" value="UniProtKB-KW"/>
</dbReference>
<dbReference type="EC" id="1.11.1.21" evidence="10 11"/>
<dbReference type="PROSITE" id="PS50873">
    <property type="entry name" value="PEROXIDASE_4"/>
    <property type="match status" value="1"/>
</dbReference>
<dbReference type="InterPro" id="IPR019793">
    <property type="entry name" value="Peroxidases_heam-ligand_BS"/>
</dbReference>
<keyword evidence="5 10" id="KW-0408">Iron</keyword>
<evidence type="ECO:0000256" key="9">
    <source>
        <dbReference type="ARBA" id="ARBA00060838"/>
    </source>
</evidence>
<dbReference type="InterPro" id="IPR010255">
    <property type="entry name" value="Haem_peroxidase_sf"/>
</dbReference>
<accession>A0A2R8CFE2</accession>
<dbReference type="PRINTS" id="PR00458">
    <property type="entry name" value="PEROXIDASE"/>
</dbReference>
<dbReference type="NCBIfam" id="NF011635">
    <property type="entry name" value="PRK15061.1"/>
    <property type="match status" value="1"/>
</dbReference>
<dbReference type="GO" id="GO:0004096">
    <property type="term" value="F:catalase activity"/>
    <property type="evidence" value="ECO:0007669"/>
    <property type="project" value="UniProtKB-UniRule"/>
</dbReference>
<protein>
    <recommendedName>
        <fullName evidence="10 11">Catalase-peroxidase</fullName>
        <shortName evidence="10">CP</shortName>
        <ecNumber evidence="10 11">1.11.1.21</ecNumber>
    </recommendedName>
    <alternativeName>
        <fullName evidence="10">Peroxidase/catalase</fullName>
    </alternativeName>
</protein>
<comment type="subunit">
    <text evidence="10">Homodimer or homotetramer.</text>
</comment>
<dbReference type="PROSITE" id="PS00436">
    <property type="entry name" value="PEROXIDASE_2"/>
    <property type="match status" value="1"/>
</dbReference>
<evidence type="ECO:0000256" key="12">
    <source>
        <dbReference type="SAM" id="MobiDB-lite"/>
    </source>
</evidence>
<dbReference type="Gene3D" id="1.10.520.10">
    <property type="match status" value="2"/>
</dbReference>